<dbReference type="InterPro" id="IPR035979">
    <property type="entry name" value="RBD_domain_sf"/>
</dbReference>
<evidence type="ECO:0000256" key="3">
    <source>
        <dbReference type="ARBA" id="ARBA00023187"/>
    </source>
</evidence>
<comment type="caution">
    <text evidence="6">The sequence shown here is derived from an EMBL/GenBank/DDBJ whole genome shotgun (WGS) entry which is preliminary data.</text>
</comment>
<dbReference type="PROSITE" id="PS50102">
    <property type="entry name" value="RRM"/>
    <property type="match status" value="1"/>
</dbReference>
<dbReference type="Pfam" id="PF00076">
    <property type="entry name" value="RRM_1"/>
    <property type="match status" value="1"/>
</dbReference>
<evidence type="ECO:0000313" key="6">
    <source>
        <dbReference type="EMBL" id="KAK6590986.1"/>
    </source>
</evidence>
<feature type="domain" description="RRM" evidence="5">
    <location>
        <begin position="163"/>
        <end position="251"/>
    </location>
</feature>
<reference evidence="6 7" key="1">
    <citation type="submission" date="2023-10" db="EMBL/GenBank/DDBJ databases">
        <title>Comparative genomics analysis reveals potential genetic determinants of host preference in Cryptosporidium xiaoi.</title>
        <authorList>
            <person name="Xiao L."/>
            <person name="Li J."/>
        </authorList>
    </citation>
    <scope>NUCLEOTIDE SEQUENCE [LARGE SCALE GENOMIC DNA]</scope>
    <source>
        <strain evidence="6 7">52996</strain>
    </source>
</reference>
<keyword evidence="2 4" id="KW-0694">RNA-binding</keyword>
<dbReference type="Gene3D" id="3.30.70.330">
    <property type="match status" value="2"/>
</dbReference>
<evidence type="ECO:0000259" key="5">
    <source>
        <dbReference type="PROSITE" id="PS50102"/>
    </source>
</evidence>
<dbReference type="Proteomes" id="UP001311799">
    <property type="component" value="Unassembled WGS sequence"/>
</dbReference>
<dbReference type="GO" id="GO:0003723">
    <property type="term" value="F:RNA binding"/>
    <property type="evidence" value="ECO:0007669"/>
    <property type="project" value="UniProtKB-UniRule"/>
</dbReference>
<sequence>MKRENTKIEREKNEWSNENDVINVSCRTIILEMVPFSFDTEICKNFLNGMLLSILGNSNGSLTTSKYVESVTEVNLVNYTSNNCSNKVDCNVSTNYKSFRVTLTSVLATLLCLKLDDIPIGSKCHKIVCRRVDEYTCNSSEILDYFTIPNILEFNNSEIVNGVKCIISSLPMDVNEDYIRSELENFGKLKYFKILYDPITGVSNGTGLFEFEEVNSSQKAISTLNGKKIDPTKEEIWNIQRETLKLNTNNYKIQDNTEYTNASNLHSSISYKLFENPIICLLMKYSKIIGETPSKVVKLNNVFFPEEVMDDKTFNSTIDSVKSEAEKYGTIIEITSPRPRNINEYNSYGGSVFIYFSDITSARRAQYQFNGRVFDSIKIISATFYPTEKYLNHEYNLISFIPE</sequence>
<organism evidence="6 7">
    <name type="scientific">Cryptosporidium xiaoi</name>
    <dbReference type="NCBI Taxonomy" id="659607"/>
    <lineage>
        <taxon>Eukaryota</taxon>
        <taxon>Sar</taxon>
        <taxon>Alveolata</taxon>
        <taxon>Apicomplexa</taxon>
        <taxon>Conoidasida</taxon>
        <taxon>Coccidia</taxon>
        <taxon>Eucoccidiorida</taxon>
        <taxon>Eimeriorina</taxon>
        <taxon>Cryptosporidiidae</taxon>
        <taxon>Cryptosporidium</taxon>
    </lineage>
</organism>
<keyword evidence="1" id="KW-0507">mRNA processing</keyword>
<dbReference type="InterPro" id="IPR012677">
    <property type="entry name" value="Nucleotide-bd_a/b_plait_sf"/>
</dbReference>
<keyword evidence="3" id="KW-0508">mRNA splicing</keyword>
<evidence type="ECO:0000256" key="4">
    <source>
        <dbReference type="PROSITE-ProRule" id="PRU00176"/>
    </source>
</evidence>
<dbReference type="AlphaFoldDB" id="A0AAV9YC38"/>
<dbReference type="CDD" id="cd12232">
    <property type="entry name" value="RRM3_U2AF65"/>
    <property type="match status" value="1"/>
</dbReference>
<dbReference type="EMBL" id="JAWDEY010000002">
    <property type="protein sequence ID" value="KAK6590986.1"/>
    <property type="molecule type" value="Genomic_DNA"/>
</dbReference>
<evidence type="ECO:0000256" key="1">
    <source>
        <dbReference type="ARBA" id="ARBA00022664"/>
    </source>
</evidence>
<proteinExistence type="predicted"/>
<evidence type="ECO:0000256" key="2">
    <source>
        <dbReference type="ARBA" id="ARBA00022884"/>
    </source>
</evidence>
<evidence type="ECO:0000313" key="7">
    <source>
        <dbReference type="Proteomes" id="UP001311799"/>
    </source>
</evidence>
<dbReference type="PANTHER" id="PTHR23139">
    <property type="entry name" value="RNA-BINDING PROTEIN"/>
    <property type="match status" value="1"/>
</dbReference>
<dbReference type="SMART" id="SM00360">
    <property type="entry name" value="RRM"/>
    <property type="match status" value="2"/>
</dbReference>
<dbReference type="GO" id="GO:0006397">
    <property type="term" value="P:mRNA processing"/>
    <property type="evidence" value="ECO:0007669"/>
    <property type="project" value="UniProtKB-KW"/>
</dbReference>
<dbReference type="SUPFAM" id="SSF54928">
    <property type="entry name" value="RNA-binding domain, RBD"/>
    <property type="match status" value="1"/>
</dbReference>
<gene>
    <name evidence="6" type="ORF">RS030_111695</name>
</gene>
<accession>A0AAV9YC38</accession>
<keyword evidence="7" id="KW-1185">Reference proteome</keyword>
<dbReference type="GO" id="GO:0008380">
    <property type="term" value="P:RNA splicing"/>
    <property type="evidence" value="ECO:0007669"/>
    <property type="project" value="UniProtKB-KW"/>
</dbReference>
<dbReference type="InterPro" id="IPR000504">
    <property type="entry name" value="RRM_dom"/>
</dbReference>
<protein>
    <submittedName>
        <fullName evidence="6">Splicing factor U2AF U2 auxiliary factor large subunit</fullName>
    </submittedName>
</protein>
<name>A0AAV9YC38_9CRYT</name>